<feature type="domain" description="PLAT" evidence="14">
    <location>
        <begin position="1481"/>
        <end position="1598"/>
    </location>
</feature>
<dbReference type="InterPro" id="IPR016186">
    <property type="entry name" value="C-type_lectin-like/link_sf"/>
</dbReference>
<comment type="similarity">
    <text evidence="2">Belongs to the polycystin family.</text>
</comment>
<feature type="transmembrane region" description="Helical" evidence="11">
    <location>
        <begin position="1882"/>
        <end position="1908"/>
    </location>
</feature>
<feature type="transmembrane region" description="Helical" evidence="11">
    <location>
        <begin position="2293"/>
        <end position="2313"/>
    </location>
</feature>
<dbReference type="InterPro" id="IPR001024">
    <property type="entry name" value="PLAT/LH2_dom"/>
</dbReference>
<dbReference type="CDD" id="cd00037">
    <property type="entry name" value="CLECT"/>
    <property type="match status" value="1"/>
</dbReference>
<feature type="domain" description="SUEL-type lectin" evidence="16">
    <location>
        <begin position="156"/>
        <end position="275"/>
    </location>
</feature>
<evidence type="ECO:0000256" key="7">
    <source>
        <dbReference type="ARBA" id="ARBA00023157"/>
    </source>
</evidence>
<feature type="transmembrane region" description="Helical" evidence="11">
    <location>
        <begin position="1437"/>
        <end position="1456"/>
    </location>
</feature>
<feature type="region of interest" description="Disordered" evidence="10">
    <location>
        <begin position="1693"/>
        <end position="1712"/>
    </location>
</feature>
<feature type="signal peptide" evidence="12">
    <location>
        <begin position="1"/>
        <end position="22"/>
    </location>
</feature>
<feature type="transmembrane region" description="Helical" evidence="11">
    <location>
        <begin position="2333"/>
        <end position="2350"/>
    </location>
</feature>
<dbReference type="Pfam" id="PF01477">
    <property type="entry name" value="PLAT"/>
    <property type="match status" value="1"/>
</dbReference>
<comment type="caution">
    <text evidence="9">Lacks conserved residue(s) required for the propagation of feature annotation.</text>
</comment>
<dbReference type="SUPFAM" id="SSF49723">
    <property type="entry name" value="Lipase/lipooxygenase domain (PLAT/LH2 domain)"/>
    <property type="match status" value="1"/>
</dbReference>
<dbReference type="PRINTS" id="PR01433">
    <property type="entry name" value="POLYCYSTIN2"/>
</dbReference>
<dbReference type="PANTHER" id="PTHR10877">
    <property type="entry name" value="POLYCYSTIN FAMILY MEMBER"/>
    <property type="match status" value="1"/>
</dbReference>
<dbReference type="Gene3D" id="1.10.287.70">
    <property type="match status" value="1"/>
</dbReference>
<keyword evidence="4 12" id="KW-0732">Signal</keyword>
<evidence type="ECO:0000259" key="13">
    <source>
        <dbReference type="PROSITE" id="PS50041"/>
    </source>
</evidence>
<dbReference type="SUPFAM" id="SSF56436">
    <property type="entry name" value="C-type lectin-like"/>
    <property type="match status" value="1"/>
</dbReference>
<feature type="domain" description="C-type lectin" evidence="13">
    <location>
        <begin position="35"/>
        <end position="148"/>
    </location>
</feature>
<dbReference type="InterPro" id="IPR001304">
    <property type="entry name" value="C-type_lectin-like"/>
</dbReference>
<dbReference type="SUPFAM" id="SSF49299">
    <property type="entry name" value="PKD domain"/>
    <property type="match status" value="1"/>
</dbReference>
<dbReference type="PANTHER" id="PTHR10877:SF134">
    <property type="entry name" value="POLYCYSTIN-1-LIKE PROTEIN 2"/>
    <property type="match status" value="1"/>
</dbReference>
<evidence type="ECO:0000256" key="9">
    <source>
        <dbReference type="PROSITE-ProRule" id="PRU00152"/>
    </source>
</evidence>
<comment type="subcellular location">
    <subcellularLocation>
        <location evidence="1">Membrane</location>
        <topology evidence="1">Multi-pass membrane protein</topology>
    </subcellularLocation>
</comment>
<evidence type="ECO:0000256" key="2">
    <source>
        <dbReference type="ARBA" id="ARBA00007200"/>
    </source>
</evidence>
<dbReference type="InterPro" id="IPR035986">
    <property type="entry name" value="PKD_dom_sf"/>
</dbReference>
<feature type="transmembrane region" description="Helical" evidence="11">
    <location>
        <begin position="1662"/>
        <end position="1683"/>
    </location>
</feature>
<dbReference type="Gene3D" id="2.60.120.740">
    <property type="match status" value="1"/>
</dbReference>
<dbReference type="Gene3D" id="3.10.100.10">
    <property type="entry name" value="Mannose-Binding Protein A, subunit A"/>
    <property type="match status" value="1"/>
</dbReference>
<dbReference type="InterPro" id="IPR046338">
    <property type="entry name" value="GAIN_dom_sf"/>
</dbReference>
<sequence length="2591" mass="287179">MTAPGLMLLGLTLSAGATVAKSEASSLCSRSQLFFRDACYEFVPLEHTFDGAQGWCEGRGGHLVFIPDEDTQKFLQRHITQDREWWIGLMGTVGGSGTWLDTSNVNYSNWQEGQATPAPGTCGYIRSGPSAQWAALADCAQTFAFICEFGVGRSLACEGHNATMHCDSGEVILVQNAFYGRQTPYLCTRGVLPPSDLEGECGWVSVKEEVTAVDESIIDRPLAAINPMVDIGIANREERRQCQGLQACQVAADGTYFGDLCPTRGSYLWVQYQCLEGLRLVVPNRSFVFDNVTISLMWLLSPYTGNLSCVLSLGDGHTFDPYYPASVSSHVTHQFTSPGEFTVFAECTTSEWHVTAQKQVTLRERMEPPRVTGCAGLSGSGAGLLCQAVFGEPLWIQVDLGGGAGATVAVLSGNTTLAEFATPRGSHLYNLTLGRDIQERLGPGRHSLKIEALSNGTAPAPSGNATVRFVELLSGLRASWASDHVELGWDLLVNVSVARGTLEELTFEVAGLNANFSQEEEGVGQSSGNYRVAVPLEGTFRVTAHVRNAFSELSLDIGNITVTAPSSSLQEPSGIIAEARTGHKRDMKVFAEPELYVDPFTEVTLGWPDDDPDLDFHWSCGRCWAQWNACVERQLLHTDQRLLVLHPFCLPPLNSAVTLHLAIRRGQELEKETEQCLYVSAPLGLGPQIRVPAGSRWVTVVRNLLQPSTLLVRAGEWPGSCQKNCRPVKVDQDVLLTVTMGDETPVAMFSWYLDDTSPEKAEPLPAVCGLRGFWPRSLTLLHSNSSVLLLNSSFLHTWGPVIHIRVTALTSHAYGEDAYVISMLPPPEVPVCTIDPEEGSVLTSFALFCSTPTPTAPSPVEYCVCLQSGSQRVNHQRPYLHRMPTIWVTMSTMPTTPRPAVDRKRCSCLHCGPEPALPVVYLPLGEEKDGFVLTVVISVTSQAGDRERTQVAVKVGHGDTGVEDVTFQEIVSERIATALHHEHGHKQLLLFAKAVSSELNEEDQSPGAGQLRMDTKQKVRELVLKSLSTVTTGLEDMQRVQDLAEALSEVTHRSEELTPVAQWEASQVLQHATEALLAASTKVRPEDRRRREATRAMFEAVGSVLEASLSRGSEEPTEADRSQARIVAHLLRVVDHLQSALLLGTLPGGLPVILTTPSISVYTNRIQPRSWQGSSVHTAAADSVTFTLPAATFLCPKEDSQEPVDIRMMSFSQNPFPSRSQFAVSGTVGGLRLTSSSGHPIPVKNLSENIEILLPRVSAHIEPQTLSLATRDALSVNVTAGDTALGIQLHWGPGVPLTLSLGYGYHPNETSYDAQTHLPPVAATGDLPTWILHPEDLPFGEGIYYLRVVPKDDLESASHRNLTVGITTFLAHCVFWDETQETWDNSGCQVGPRTTASRTHCLCNHLTFFGSTFLVMPSAIDVHQTAELFATFEDNPVVVTTVGCLCMVYVLVVIWARRKDRQDQAKVKVIVLEDNDPFAQYHYLVTVYTGHRRGAATSSKVTLTLYGSDGESEPHLLSDPHAAIFERGGVDVFLLSTLFPLGELQSLRLWHDNSGDRPSWYVSRVLVYDSVVDRKWYFLCNSWLSVDVGDCVLDKVFPVATEEDRKQFSSTRSSFTRVQRVSCCFSMLLCTMLTSIMFWGVPKDPAEQKMDLGKIEFTWQEVMIGLESSVLMFPINLLIVQIFRNARPRLVMEKEGRQKQGPPNLSPSAQPVEEGLLTPETGIQSLLRSLFKALKVPPPASGWDSVNLMDINHLLALMEDIVCPESTEGQGFWEEAKGREDPVISTRGSVKQKENTWRPKSKLAVDGLWKDGIYRRCLYLQLEHLERELQLVGPQGFLHRQSHAQALRQLRVLKGHLWGTTAWYPGTGRYQHASGQQAPRGLPWWCVLVGWLLVGTTSGVAAFFTMLYGLHYGRASSLKWLMSMAVSFVESVFITQPLKPRAHRGDFQVLGFAAFFALVLKREDDEETLPLFPGHLTSPEVTDVALETRRYQVTRGHVEDGPNVLFRSRRRSGKHAYQPPPTAAIERMKTTRLKEQKAFALIREILAYLCFLWTLLLVAYGQRDPSAYHFNRHLERSFTQGFSPVLGFRGFFEWANTTLVKNLYGHHPGFVTDGNSKLVGSAHIRQVRVRESSCPVAQRLQDSFDGCHAPYSLDVEDLADYGEGWNVSTYNVSSGFPQVWQYQSQSQRQGYPVWGKLTVYGGGGYVVPLGTDHQSASRILQYLFDNSWLDTLTRAVFVEFTVYNANVNLFCCVTLTLETSGLALRGLELRDLSTFFSHVTLQSLRLYPFTDGWHPFVVAAELLYFLFLFYYMVVQGKLMRKQKWGYFCSKWNLLELAIILASWSALVVFVKRTILADRDLQRYRKHRGDGVMKLWHLLRLNPKMNMITSALRRAWGDISGFVTVILIMLLAYSIASNLIFGWKLRSYKTLFDAAETMISLQLGIFNYEEVLDSSPVLGSLLIGSCIVFMTFVVLNLFISVILVAFSEEQKSDQNRVSLCSPGCPGSHSVDQAGLELRNPPASASQELGLQACATTAQWLSEEAEIADLLLMKTLSFLGIGCKREETWSSRKQPELSSQALRPQPAQALSRV</sequence>
<evidence type="ECO:0000259" key="17">
    <source>
        <dbReference type="PROSITE" id="PS51111"/>
    </source>
</evidence>
<dbReference type="Gene3D" id="2.60.60.20">
    <property type="entry name" value="PLAT/LH2 domain"/>
    <property type="match status" value="1"/>
</dbReference>
<feature type="transmembrane region" description="Helical" evidence="11">
    <location>
        <begin position="2398"/>
        <end position="2422"/>
    </location>
</feature>
<dbReference type="InterPro" id="IPR042060">
    <property type="entry name" value="PLAT_polycystin1"/>
</dbReference>
<evidence type="ECO:0000256" key="4">
    <source>
        <dbReference type="ARBA" id="ARBA00022729"/>
    </source>
</evidence>
<proteinExistence type="inferred from homology"/>
<dbReference type="EMBL" id="BAAFST010000008">
    <property type="protein sequence ID" value="GAB1293700.1"/>
    <property type="molecule type" value="Genomic_DNA"/>
</dbReference>
<dbReference type="PROSITE" id="PS50095">
    <property type="entry name" value="PLAT"/>
    <property type="match status" value="1"/>
</dbReference>
<dbReference type="Gene3D" id="2.60.220.50">
    <property type="match status" value="1"/>
</dbReference>
<dbReference type="InterPro" id="IPR051223">
    <property type="entry name" value="Polycystin"/>
</dbReference>
<feature type="transmembrane region" description="Helical" evidence="11">
    <location>
        <begin position="1621"/>
        <end position="1642"/>
    </location>
</feature>
<dbReference type="Pfam" id="PF00059">
    <property type="entry name" value="Lectin_C"/>
    <property type="match status" value="1"/>
</dbReference>
<evidence type="ECO:0000313" key="18">
    <source>
        <dbReference type="EMBL" id="GAB1293700.1"/>
    </source>
</evidence>
<dbReference type="SMART" id="SM00034">
    <property type="entry name" value="CLECT"/>
    <property type="match status" value="1"/>
</dbReference>
<feature type="domain" description="GAIN-B" evidence="15">
    <location>
        <begin position="1264"/>
        <end position="1422"/>
    </location>
</feature>
<dbReference type="SMART" id="SM00303">
    <property type="entry name" value="GPS"/>
    <property type="match status" value="1"/>
</dbReference>
<dbReference type="InterPro" id="IPR043159">
    <property type="entry name" value="Lectin_gal-bd_sf"/>
</dbReference>
<dbReference type="CDD" id="cd01752">
    <property type="entry name" value="PLAT_polycystin"/>
    <property type="match status" value="1"/>
</dbReference>
<name>A0ABQ0F3A3_APOSI</name>
<dbReference type="InterPro" id="IPR000922">
    <property type="entry name" value="Lectin_gal-bd_dom"/>
</dbReference>
<evidence type="ECO:0000256" key="10">
    <source>
        <dbReference type="SAM" id="MobiDB-lite"/>
    </source>
</evidence>
<keyword evidence="19" id="KW-1185">Reference proteome</keyword>
<evidence type="ECO:0000256" key="8">
    <source>
        <dbReference type="ARBA" id="ARBA00023180"/>
    </source>
</evidence>
<dbReference type="Pfam" id="PF20519">
    <property type="entry name" value="Polycystin_dom"/>
    <property type="match status" value="1"/>
</dbReference>
<protein>
    <submittedName>
        <fullName evidence="18">Polycystic kidney disease protein 1-like 2</fullName>
    </submittedName>
</protein>
<dbReference type="PROSITE" id="PS50221">
    <property type="entry name" value="GAIN_B"/>
    <property type="match status" value="1"/>
</dbReference>
<feature type="region of interest" description="Disordered" evidence="10">
    <location>
        <begin position="2570"/>
        <end position="2591"/>
    </location>
</feature>
<feature type="domain" description="REJ" evidence="17">
    <location>
        <begin position="445"/>
        <end position="1215"/>
    </location>
</feature>
<evidence type="ECO:0000256" key="5">
    <source>
        <dbReference type="ARBA" id="ARBA00022989"/>
    </source>
</evidence>
<keyword evidence="6 11" id="KW-0472">Membrane</keyword>
<keyword evidence="8" id="KW-0325">Glycoprotein</keyword>
<keyword evidence="3 11" id="KW-0812">Transmembrane</keyword>
<dbReference type="Proteomes" id="UP001623349">
    <property type="component" value="Unassembled WGS sequence"/>
</dbReference>
<dbReference type="Pfam" id="PF01825">
    <property type="entry name" value="GPS"/>
    <property type="match status" value="1"/>
</dbReference>
<feature type="transmembrane region" description="Helical" evidence="11">
    <location>
        <begin position="2459"/>
        <end position="2485"/>
    </location>
</feature>
<dbReference type="InterPro" id="IPR013122">
    <property type="entry name" value="PKD1_2_channel"/>
</dbReference>
<dbReference type="InterPro" id="IPR057244">
    <property type="entry name" value="GAIN_B"/>
</dbReference>
<dbReference type="InterPro" id="IPR046791">
    <property type="entry name" value="Polycystin_dom"/>
</dbReference>
<dbReference type="CDD" id="cd00146">
    <property type="entry name" value="PKD"/>
    <property type="match status" value="1"/>
</dbReference>
<keyword evidence="5 11" id="KW-1133">Transmembrane helix</keyword>
<reference evidence="18 19" key="1">
    <citation type="submission" date="2024-08" db="EMBL/GenBank/DDBJ databases">
        <title>The draft genome of Apodemus speciosus.</title>
        <authorList>
            <person name="Nabeshima K."/>
            <person name="Suzuki S."/>
            <person name="Onuma M."/>
        </authorList>
    </citation>
    <scope>NUCLEOTIDE SEQUENCE [LARGE SCALE GENOMIC DNA]</scope>
    <source>
        <strain evidence="18">IB14-021</strain>
    </source>
</reference>
<feature type="transmembrane region" description="Helical" evidence="11">
    <location>
        <begin position="2038"/>
        <end position="2060"/>
    </location>
</feature>
<dbReference type="SMART" id="SM00308">
    <property type="entry name" value="LH2"/>
    <property type="match status" value="1"/>
</dbReference>
<dbReference type="InterPro" id="IPR016187">
    <property type="entry name" value="CTDL_fold"/>
</dbReference>
<dbReference type="PROSITE" id="PS50228">
    <property type="entry name" value="SUEL_LECTIN"/>
    <property type="match status" value="1"/>
</dbReference>
<gene>
    <name evidence="18" type="ORF">APTSU1_000893200</name>
</gene>
<evidence type="ECO:0000256" key="11">
    <source>
        <dbReference type="SAM" id="Phobius"/>
    </source>
</evidence>
<comment type="caution">
    <text evidence="18">The sequence shown here is derived from an EMBL/GenBank/DDBJ whole genome shotgun (WGS) entry which is preliminary data.</text>
</comment>
<evidence type="ECO:0000256" key="1">
    <source>
        <dbReference type="ARBA" id="ARBA00004141"/>
    </source>
</evidence>
<dbReference type="Pfam" id="PF08016">
    <property type="entry name" value="PKD_channel"/>
    <property type="match status" value="2"/>
</dbReference>
<evidence type="ECO:0000259" key="16">
    <source>
        <dbReference type="PROSITE" id="PS50228"/>
    </source>
</evidence>
<dbReference type="PROSITE" id="PS51111">
    <property type="entry name" value="REJ"/>
    <property type="match status" value="1"/>
</dbReference>
<organism evidence="18 19">
    <name type="scientific">Apodemus speciosus</name>
    <name type="common">Large Japanese field mouse</name>
    <dbReference type="NCBI Taxonomy" id="105296"/>
    <lineage>
        <taxon>Eukaryota</taxon>
        <taxon>Metazoa</taxon>
        <taxon>Chordata</taxon>
        <taxon>Craniata</taxon>
        <taxon>Vertebrata</taxon>
        <taxon>Euteleostomi</taxon>
        <taxon>Mammalia</taxon>
        <taxon>Eutheria</taxon>
        <taxon>Euarchontoglires</taxon>
        <taxon>Glires</taxon>
        <taxon>Rodentia</taxon>
        <taxon>Myomorpha</taxon>
        <taxon>Muroidea</taxon>
        <taxon>Muridae</taxon>
        <taxon>Murinae</taxon>
        <taxon>Apodemus</taxon>
    </lineage>
</organism>
<dbReference type="InterPro" id="IPR000203">
    <property type="entry name" value="GPS"/>
</dbReference>
<evidence type="ECO:0000256" key="3">
    <source>
        <dbReference type="ARBA" id="ARBA00022692"/>
    </source>
</evidence>
<dbReference type="InterPro" id="IPR036392">
    <property type="entry name" value="PLAT/LH2_dom_sf"/>
</dbReference>
<dbReference type="InterPro" id="IPR014010">
    <property type="entry name" value="REJ_dom"/>
</dbReference>
<dbReference type="CDD" id="cd22831">
    <property type="entry name" value="Gal_Rha_Lectin_PKD1L2"/>
    <property type="match status" value="1"/>
</dbReference>
<evidence type="ECO:0000259" key="15">
    <source>
        <dbReference type="PROSITE" id="PS50221"/>
    </source>
</evidence>
<evidence type="ECO:0000313" key="19">
    <source>
        <dbReference type="Proteomes" id="UP001623349"/>
    </source>
</evidence>
<keyword evidence="7" id="KW-1015">Disulfide bond</keyword>
<evidence type="ECO:0000256" key="6">
    <source>
        <dbReference type="ARBA" id="ARBA00023136"/>
    </source>
</evidence>
<dbReference type="PROSITE" id="PS50041">
    <property type="entry name" value="C_TYPE_LECTIN_2"/>
    <property type="match status" value="1"/>
</dbReference>
<evidence type="ECO:0000259" key="14">
    <source>
        <dbReference type="PROSITE" id="PS50095"/>
    </source>
</evidence>
<feature type="chain" id="PRO_5046887620" evidence="12">
    <location>
        <begin position="23"/>
        <end position="2591"/>
    </location>
</feature>
<evidence type="ECO:0000256" key="12">
    <source>
        <dbReference type="SAM" id="SignalP"/>
    </source>
</evidence>
<accession>A0ABQ0F3A3</accession>
<dbReference type="InterPro" id="IPR003915">
    <property type="entry name" value="PKD_2"/>
</dbReference>